<sequence>MVRFITAEETLPLRSCVLRDGAPLSACHFQGDEDESTFHLGYTAGENTIVCILSCQRESLEDYEGVGYRLRGMATHPDWRGKGLGSDLLIVAIEHLTHALNADYLWCNARRVAYGFYLHLGFDFISEEFEIPLIGPHRVMYLGLNT</sequence>
<feature type="domain" description="N-acetyltransferase" evidence="1">
    <location>
        <begin position="1"/>
        <end position="145"/>
    </location>
</feature>
<dbReference type="SUPFAM" id="SSF55729">
    <property type="entry name" value="Acyl-CoA N-acyltransferases (Nat)"/>
    <property type="match status" value="1"/>
</dbReference>
<accession>A0ABQ1M722</accession>
<dbReference type="InterPro" id="IPR016181">
    <property type="entry name" value="Acyl_CoA_acyltransferase"/>
</dbReference>
<dbReference type="Pfam" id="PF13508">
    <property type="entry name" value="Acetyltransf_7"/>
    <property type="match status" value="1"/>
</dbReference>
<keyword evidence="3" id="KW-1185">Reference proteome</keyword>
<evidence type="ECO:0000313" key="3">
    <source>
        <dbReference type="Proteomes" id="UP000597338"/>
    </source>
</evidence>
<dbReference type="RefSeq" id="WP_188752102.1">
    <property type="nucleotide sequence ID" value="NZ_BMIK01000010.1"/>
</dbReference>
<evidence type="ECO:0000313" key="2">
    <source>
        <dbReference type="EMBL" id="GGC35792.1"/>
    </source>
</evidence>
<comment type="caution">
    <text evidence="2">The sequence shown here is derived from an EMBL/GenBank/DDBJ whole genome shotgun (WGS) entry which is preliminary data.</text>
</comment>
<protein>
    <submittedName>
        <fullName evidence="2">N-acetyltransferase</fullName>
    </submittedName>
</protein>
<dbReference type="Gene3D" id="3.40.630.30">
    <property type="match status" value="1"/>
</dbReference>
<gene>
    <name evidence="2" type="ORF">GCM10011386_29930</name>
</gene>
<dbReference type="PROSITE" id="PS51186">
    <property type="entry name" value="GNAT"/>
    <property type="match status" value="1"/>
</dbReference>
<dbReference type="EMBL" id="BMIK01000010">
    <property type="protein sequence ID" value="GGC35792.1"/>
    <property type="molecule type" value="Genomic_DNA"/>
</dbReference>
<dbReference type="InterPro" id="IPR000182">
    <property type="entry name" value="GNAT_dom"/>
</dbReference>
<organism evidence="2 3">
    <name type="scientific">Parapedobacter defluvii</name>
    <dbReference type="NCBI Taxonomy" id="2045106"/>
    <lineage>
        <taxon>Bacteria</taxon>
        <taxon>Pseudomonadati</taxon>
        <taxon>Bacteroidota</taxon>
        <taxon>Sphingobacteriia</taxon>
        <taxon>Sphingobacteriales</taxon>
        <taxon>Sphingobacteriaceae</taxon>
        <taxon>Parapedobacter</taxon>
    </lineage>
</organism>
<reference evidence="3" key="1">
    <citation type="journal article" date="2019" name="Int. J. Syst. Evol. Microbiol.">
        <title>The Global Catalogue of Microorganisms (GCM) 10K type strain sequencing project: providing services to taxonomists for standard genome sequencing and annotation.</title>
        <authorList>
            <consortium name="The Broad Institute Genomics Platform"/>
            <consortium name="The Broad Institute Genome Sequencing Center for Infectious Disease"/>
            <person name="Wu L."/>
            <person name="Ma J."/>
        </authorList>
    </citation>
    <scope>NUCLEOTIDE SEQUENCE [LARGE SCALE GENOMIC DNA]</scope>
    <source>
        <strain evidence="3">CGMCC 1.15342</strain>
    </source>
</reference>
<dbReference type="CDD" id="cd04301">
    <property type="entry name" value="NAT_SF"/>
    <property type="match status" value="1"/>
</dbReference>
<proteinExistence type="predicted"/>
<dbReference type="Proteomes" id="UP000597338">
    <property type="component" value="Unassembled WGS sequence"/>
</dbReference>
<evidence type="ECO:0000259" key="1">
    <source>
        <dbReference type="PROSITE" id="PS51186"/>
    </source>
</evidence>
<name>A0ABQ1M722_9SPHI</name>